<dbReference type="PANTHER" id="PTHR34848:SF1">
    <property type="entry name" value="BIFUNCTIONAL ADENOSYLCOBALAMIN BIOSYNTHESIS PROTEIN COBU"/>
    <property type="match status" value="1"/>
</dbReference>
<keyword evidence="8 14" id="KW-0169">Cobalamin biosynthesis</keyword>
<sequence length="188" mass="19893">MIRRRAKSITPAPPAPAEAPWRLALVLGGARSGKSREAEGLIARYPPPWVYIATAEAGDDEMAARIAAHRARRGAGWRTIEAPIDLTGAFAGAGTAPVLLDCLTLWLTNLLLGGFAIAPAVAALENLLAQRPAPTVLVANEVGLGIVPENALARRFRDEAGALNARLAARADRVLFMVAGLPIEVKRR</sequence>
<feature type="binding site" evidence="16">
    <location>
        <position position="81"/>
    </location>
    <ligand>
        <name>GTP</name>
        <dbReference type="ChEBI" id="CHEBI:37565"/>
    </ligand>
</feature>
<evidence type="ECO:0000256" key="7">
    <source>
        <dbReference type="ARBA" id="ARBA00007490"/>
    </source>
</evidence>
<comment type="similarity">
    <text evidence="7 14">Belongs to the CobU/CobP family.</text>
</comment>
<accession>A0A8J4M7J3</accession>
<evidence type="ECO:0000256" key="16">
    <source>
        <dbReference type="PIRSR" id="PIRSR006135-2"/>
    </source>
</evidence>
<comment type="pathway">
    <text evidence="6 14">Cofactor biosynthesis; adenosylcobalamin biosynthesis; adenosylcobalamin from cob(II)yrinate a,c-diamide: step 5/7.</text>
</comment>
<keyword evidence="10 14" id="KW-0547">Nucleotide-binding</keyword>
<keyword evidence="9 14" id="KW-0808">Transferase</keyword>
<evidence type="ECO:0000313" key="17">
    <source>
        <dbReference type="EMBL" id="HGC44142.1"/>
    </source>
</evidence>
<dbReference type="PANTHER" id="PTHR34848">
    <property type="match status" value="1"/>
</dbReference>
<dbReference type="Gene3D" id="3.40.50.300">
    <property type="entry name" value="P-loop containing nucleotide triphosphate hydrolases"/>
    <property type="match status" value="1"/>
</dbReference>
<evidence type="ECO:0000256" key="13">
    <source>
        <dbReference type="ARBA" id="ARBA00023134"/>
    </source>
</evidence>
<comment type="caution">
    <text evidence="17">The sequence shown here is derived from an EMBL/GenBank/DDBJ whole genome shotgun (WGS) entry which is preliminary data.</text>
</comment>
<dbReference type="NCBIfam" id="NF004469">
    <property type="entry name" value="PRK05800.1"/>
    <property type="match status" value="1"/>
</dbReference>
<evidence type="ECO:0000256" key="8">
    <source>
        <dbReference type="ARBA" id="ARBA00022573"/>
    </source>
</evidence>
<evidence type="ECO:0000256" key="12">
    <source>
        <dbReference type="ARBA" id="ARBA00022840"/>
    </source>
</evidence>
<dbReference type="InterPro" id="IPR003203">
    <property type="entry name" value="CobU/CobP"/>
</dbReference>
<evidence type="ECO:0000256" key="10">
    <source>
        <dbReference type="ARBA" id="ARBA00022741"/>
    </source>
</evidence>
<dbReference type="EC" id="2.7.7.62" evidence="14"/>
<dbReference type="Pfam" id="PF02283">
    <property type="entry name" value="CobU"/>
    <property type="match status" value="1"/>
</dbReference>
<dbReference type="InterPro" id="IPR027417">
    <property type="entry name" value="P-loop_NTPase"/>
</dbReference>
<dbReference type="SUPFAM" id="SSF52540">
    <property type="entry name" value="P-loop containing nucleoside triphosphate hydrolases"/>
    <property type="match status" value="1"/>
</dbReference>
<keyword evidence="12 14" id="KW-0067">ATP-binding</keyword>
<reference evidence="17" key="1">
    <citation type="journal article" date="2020" name="mSystems">
        <title>Genome- and Community-Level Interaction Insights into Carbon Utilization and Element Cycling Functions of Hydrothermarchaeota in Hydrothermal Sediment.</title>
        <authorList>
            <person name="Zhou Z."/>
            <person name="Liu Y."/>
            <person name="Xu W."/>
            <person name="Pan J."/>
            <person name="Luo Z.H."/>
            <person name="Li M."/>
        </authorList>
    </citation>
    <scope>NUCLEOTIDE SEQUENCE</scope>
    <source>
        <strain evidence="17">SpSt-997</strain>
    </source>
</reference>
<evidence type="ECO:0000256" key="6">
    <source>
        <dbReference type="ARBA" id="ARBA00005159"/>
    </source>
</evidence>
<evidence type="ECO:0000256" key="3">
    <source>
        <dbReference type="ARBA" id="ARBA00001522"/>
    </source>
</evidence>
<keyword evidence="17" id="KW-0548">Nucleotidyltransferase</keyword>
<dbReference type="GO" id="GO:0009236">
    <property type="term" value="P:cobalamin biosynthetic process"/>
    <property type="evidence" value="ECO:0007669"/>
    <property type="project" value="UniProtKB-UniRule"/>
</dbReference>
<dbReference type="GO" id="GO:0008820">
    <property type="term" value="F:cobinamide phosphate guanylyltransferase activity"/>
    <property type="evidence" value="ECO:0007669"/>
    <property type="project" value="UniProtKB-UniRule"/>
</dbReference>
<name>A0A8J4M7J3_9PROT</name>
<feature type="binding site" evidence="16">
    <location>
        <begin position="70"/>
        <end position="73"/>
    </location>
    <ligand>
        <name>GTP</name>
        <dbReference type="ChEBI" id="CHEBI:37565"/>
    </ligand>
</feature>
<dbReference type="UniPathway" id="UPA00148">
    <property type="reaction ID" value="UER00236"/>
</dbReference>
<feature type="active site" description="GMP-histidine intermediate" evidence="15">
    <location>
        <position position="69"/>
    </location>
</feature>
<evidence type="ECO:0000256" key="11">
    <source>
        <dbReference type="ARBA" id="ARBA00022777"/>
    </source>
</evidence>
<evidence type="ECO:0000256" key="4">
    <source>
        <dbReference type="ARBA" id="ARBA00003889"/>
    </source>
</evidence>
<organism evidence="17">
    <name type="scientific">Acidicaldus sp</name>
    <dbReference type="NCBI Taxonomy" id="1872105"/>
    <lineage>
        <taxon>Bacteria</taxon>
        <taxon>Pseudomonadati</taxon>
        <taxon>Pseudomonadota</taxon>
        <taxon>Alphaproteobacteria</taxon>
        <taxon>Acetobacterales</taxon>
        <taxon>Acetobacteraceae</taxon>
        <taxon>Acidicaldus</taxon>
    </lineage>
</organism>
<dbReference type="PIRSF" id="PIRSF006135">
    <property type="entry name" value="CobU"/>
    <property type="match status" value="1"/>
</dbReference>
<proteinExistence type="inferred from homology"/>
<evidence type="ECO:0000256" key="1">
    <source>
        <dbReference type="ARBA" id="ARBA00000312"/>
    </source>
</evidence>
<comment type="catalytic activity">
    <reaction evidence="1 14">
        <text>adenosylcob(III)inamide + ATP = adenosylcob(III)inamide phosphate + ADP + H(+)</text>
        <dbReference type="Rhea" id="RHEA:15769"/>
        <dbReference type="ChEBI" id="CHEBI:2480"/>
        <dbReference type="ChEBI" id="CHEBI:15378"/>
        <dbReference type="ChEBI" id="CHEBI:30616"/>
        <dbReference type="ChEBI" id="CHEBI:58502"/>
        <dbReference type="ChEBI" id="CHEBI:456216"/>
        <dbReference type="EC" id="2.7.1.156"/>
    </reaction>
</comment>
<dbReference type="AlphaFoldDB" id="A0A8J4M7J3"/>
<evidence type="ECO:0000256" key="9">
    <source>
        <dbReference type="ARBA" id="ARBA00022679"/>
    </source>
</evidence>
<dbReference type="GO" id="GO:0043752">
    <property type="term" value="F:adenosylcobinamide kinase activity"/>
    <property type="evidence" value="ECO:0007669"/>
    <property type="project" value="UniProtKB-EC"/>
</dbReference>
<dbReference type="EMBL" id="DTQM01000248">
    <property type="protein sequence ID" value="HGC44142.1"/>
    <property type="molecule type" value="Genomic_DNA"/>
</dbReference>
<comment type="catalytic activity">
    <reaction evidence="2 14">
        <text>adenosylcob(III)inamide phosphate + GTP + H(+) = adenosylcob(III)inamide-GDP + diphosphate</text>
        <dbReference type="Rhea" id="RHEA:22712"/>
        <dbReference type="ChEBI" id="CHEBI:15378"/>
        <dbReference type="ChEBI" id="CHEBI:33019"/>
        <dbReference type="ChEBI" id="CHEBI:37565"/>
        <dbReference type="ChEBI" id="CHEBI:58502"/>
        <dbReference type="ChEBI" id="CHEBI:60487"/>
        <dbReference type="EC" id="2.7.7.62"/>
    </reaction>
</comment>
<comment type="function">
    <text evidence="4 14">Catalyzes ATP-dependent phosphorylation of adenosylcobinamide and addition of GMP to adenosylcobinamide phosphate.</text>
</comment>
<evidence type="ECO:0000256" key="5">
    <source>
        <dbReference type="ARBA" id="ARBA00004692"/>
    </source>
</evidence>
<comment type="catalytic activity">
    <reaction evidence="3">
        <text>adenosylcob(III)inamide + GTP = adenosylcob(III)inamide phosphate + GDP + H(+)</text>
        <dbReference type="Rhea" id="RHEA:15765"/>
        <dbReference type="ChEBI" id="CHEBI:2480"/>
        <dbReference type="ChEBI" id="CHEBI:15378"/>
        <dbReference type="ChEBI" id="CHEBI:37565"/>
        <dbReference type="ChEBI" id="CHEBI:58189"/>
        <dbReference type="ChEBI" id="CHEBI:58502"/>
        <dbReference type="EC" id="2.7.1.156"/>
    </reaction>
</comment>
<protein>
    <recommendedName>
        <fullName evidence="14">Bifunctional adenosylcobalamin biosynthesis protein</fullName>
        <ecNumber evidence="14">2.7.1.156</ecNumber>
        <ecNumber evidence="14">2.7.7.62</ecNumber>
    </recommendedName>
</protein>
<evidence type="ECO:0000256" key="2">
    <source>
        <dbReference type="ARBA" id="ARBA00000711"/>
    </source>
</evidence>
<keyword evidence="11 14" id="KW-0418">Kinase</keyword>
<dbReference type="GO" id="GO:0005525">
    <property type="term" value="F:GTP binding"/>
    <property type="evidence" value="ECO:0007669"/>
    <property type="project" value="UniProtKB-UniRule"/>
</dbReference>
<feature type="binding site" evidence="16">
    <location>
        <begin position="53"/>
        <end position="55"/>
    </location>
    <ligand>
        <name>GTP</name>
        <dbReference type="ChEBI" id="CHEBI:37565"/>
    </ligand>
</feature>
<feature type="binding site" evidence="16">
    <location>
        <begin position="28"/>
        <end position="35"/>
    </location>
    <ligand>
        <name>GTP</name>
        <dbReference type="ChEBI" id="CHEBI:37565"/>
    </ligand>
</feature>
<evidence type="ECO:0000256" key="15">
    <source>
        <dbReference type="PIRSR" id="PIRSR006135-1"/>
    </source>
</evidence>
<feature type="binding site" evidence="16">
    <location>
        <position position="101"/>
    </location>
    <ligand>
        <name>GTP</name>
        <dbReference type="ChEBI" id="CHEBI:37565"/>
    </ligand>
</feature>
<dbReference type="GO" id="GO:0005524">
    <property type="term" value="F:ATP binding"/>
    <property type="evidence" value="ECO:0007669"/>
    <property type="project" value="UniProtKB-UniRule"/>
</dbReference>
<gene>
    <name evidence="17" type="primary">cobU</name>
    <name evidence="17" type="ORF">ENY07_13130</name>
</gene>
<evidence type="ECO:0000256" key="14">
    <source>
        <dbReference type="PIRNR" id="PIRNR006135"/>
    </source>
</evidence>
<keyword evidence="13 14" id="KW-0342">GTP-binding</keyword>
<dbReference type="EC" id="2.7.1.156" evidence="14"/>
<comment type="pathway">
    <text evidence="5 14">Cofactor biosynthesis; adenosylcobalamin biosynthesis; adenosylcobalamin from cob(II)yrinate a,c-diamide: step 6/7.</text>
</comment>